<evidence type="ECO:0000313" key="1">
    <source>
        <dbReference type="EMBL" id="KAK7281996.1"/>
    </source>
</evidence>
<name>A0AAN9ILR4_CROPI</name>
<proteinExistence type="predicted"/>
<gene>
    <name evidence="1" type="ORF">RIF29_10440</name>
</gene>
<keyword evidence="2" id="KW-1185">Reference proteome</keyword>
<dbReference type="EMBL" id="JAYWIO010000002">
    <property type="protein sequence ID" value="KAK7281996.1"/>
    <property type="molecule type" value="Genomic_DNA"/>
</dbReference>
<evidence type="ECO:0000313" key="2">
    <source>
        <dbReference type="Proteomes" id="UP001372338"/>
    </source>
</evidence>
<protein>
    <submittedName>
        <fullName evidence="1">Uncharacterized protein</fullName>
    </submittedName>
</protein>
<comment type="caution">
    <text evidence="1">The sequence shown here is derived from an EMBL/GenBank/DDBJ whole genome shotgun (WGS) entry which is preliminary data.</text>
</comment>
<organism evidence="1 2">
    <name type="scientific">Crotalaria pallida</name>
    <name type="common">Smooth rattlebox</name>
    <name type="synonym">Crotalaria striata</name>
    <dbReference type="NCBI Taxonomy" id="3830"/>
    <lineage>
        <taxon>Eukaryota</taxon>
        <taxon>Viridiplantae</taxon>
        <taxon>Streptophyta</taxon>
        <taxon>Embryophyta</taxon>
        <taxon>Tracheophyta</taxon>
        <taxon>Spermatophyta</taxon>
        <taxon>Magnoliopsida</taxon>
        <taxon>eudicotyledons</taxon>
        <taxon>Gunneridae</taxon>
        <taxon>Pentapetalae</taxon>
        <taxon>rosids</taxon>
        <taxon>fabids</taxon>
        <taxon>Fabales</taxon>
        <taxon>Fabaceae</taxon>
        <taxon>Papilionoideae</taxon>
        <taxon>50 kb inversion clade</taxon>
        <taxon>genistoids sensu lato</taxon>
        <taxon>core genistoids</taxon>
        <taxon>Crotalarieae</taxon>
        <taxon>Crotalaria</taxon>
    </lineage>
</organism>
<accession>A0AAN9ILR4</accession>
<dbReference type="Proteomes" id="UP001372338">
    <property type="component" value="Unassembled WGS sequence"/>
</dbReference>
<reference evidence="1 2" key="1">
    <citation type="submission" date="2024-01" db="EMBL/GenBank/DDBJ databases">
        <title>The genomes of 5 underutilized Papilionoideae crops provide insights into root nodulation and disease resistanc.</title>
        <authorList>
            <person name="Yuan L."/>
        </authorList>
    </citation>
    <scope>NUCLEOTIDE SEQUENCE [LARGE SCALE GENOMIC DNA]</scope>
    <source>
        <strain evidence="1">ZHUSHIDOU_FW_LH</strain>
        <tissue evidence="1">Leaf</tissue>
    </source>
</reference>
<dbReference type="AlphaFoldDB" id="A0AAN9ILR4"/>
<sequence length="251" mass="28627">MENFNVRPSMSKPFDSRKRKRIRETDECIASLCGKKEMEVNRVKACEYANDNGYSTCHASHTPRTTIACRDKRFDTPNYFHSMISFDKVLKLLDLQKAADEECYERASNVPLSPYSLATEMFYIDNMNSSLEKILFADLLSQRDLSLSSRCVGNDVGSNSKKRKLDGHTTPSCTHHQFFQARNIGGKLSYMHSPNMQSPPFCFATSSSVVLRKIKSSWHWRKVVVYRNNTTMLGLIGVESTSSAQCIYKEI</sequence>